<dbReference type="PANTHER" id="PTHR13674:SF5">
    <property type="entry name" value="UPF0389 PROTEIN CG9231"/>
    <property type="match status" value="1"/>
</dbReference>
<evidence type="ECO:0000256" key="1">
    <source>
        <dbReference type="ARBA" id="ARBA00004167"/>
    </source>
</evidence>
<name>A0A8K0PAA0_LADFU</name>
<evidence type="ECO:0000256" key="6">
    <source>
        <dbReference type="SAM" id="Phobius"/>
    </source>
</evidence>
<keyword evidence="8" id="KW-1185">Reference proteome</keyword>
<keyword evidence="5 6" id="KW-0472">Membrane</keyword>
<dbReference type="EMBL" id="KZ309469">
    <property type="protein sequence ID" value="KAG8238912.1"/>
    <property type="molecule type" value="Genomic_DNA"/>
</dbReference>
<protein>
    <submittedName>
        <fullName evidence="7">Uncharacterized protein</fullName>
    </submittedName>
</protein>
<keyword evidence="4 6" id="KW-1133">Transmembrane helix</keyword>
<evidence type="ECO:0000313" key="8">
    <source>
        <dbReference type="Proteomes" id="UP000792457"/>
    </source>
</evidence>
<gene>
    <name evidence="7" type="ORF">J437_LFUL000749</name>
</gene>
<dbReference type="InterPro" id="IPR009432">
    <property type="entry name" value="DUF1075"/>
</dbReference>
<accession>A0A8K0PAA0</accession>
<reference evidence="7" key="1">
    <citation type="submission" date="2013-04" db="EMBL/GenBank/DDBJ databases">
        <authorList>
            <person name="Qu J."/>
            <person name="Murali S.C."/>
            <person name="Bandaranaike D."/>
            <person name="Bellair M."/>
            <person name="Blankenburg K."/>
            <person name="Chao H."/>
            <person name="Dinh H."/>
            <person name="Doddapaneni H."/>
            <person name="Downs B."/>
            <person name="Dugan-Rocha S."/>
            <person name="Elkadiri S."/>
            <person name="Gnanaolivu R.D."/>
            <person name="Hernandez B."/>
            <person name="Javaid M."/>
            <person name="Jayaseelan J.C."/>
            <person name="Lee S."/>
            <person name="Li M."/>
            <person name="Ming W."/>
            <person name="Munidasa M."/>
            <person name="Muniz J."/>
            <person name="Nguyen L."/>
            <person name="Ongeri F."/>
            <person name="Osuji N."/>
            <person name="Pu L.-L."/>
            <person name="Puazo M."/>
            <person name="Qu C."/>
            <person name="Quiroz J."/>
            <person name="Raj R."/>
            <person name="Weissenberger G."/>
            <person name="Xin Y."/>
            <person name="Zou X."/>
            <person name="Han Y."/>
            <person name="Richards S."/>
            <person name="Worley K."/>
            <person name="Muzny D."/>
            <person name="Gibbs R."/>
        </authorList>
    </citation>
    <scope>NUCLEOTIDE SEQUENCE</scope>
    <source>
        <strain evidence="7">Sampled in the wild</strain>
    </source>
</reference>
<keyword evidence="3 6" id="KW-0812">Transmembrane</keyword>
<sequence>MWKFRTIARTGAHFQRGKLLCSSAKGEEKLPKAQDASVNPAAEFNARVLHKPNKIDKILLVWDKKYKTIEEVPNFITCDQMERARNWARIKISIYMMIGTGIGCIIMVYSGKQAAARGESVSKMNLEWHRKMKEEAEKEKAIQS</sequence>
<evidence type="ECO:0000256" key="2">
    <source>
        <dbReference type="ARBA" id="ARBA00007363"/>
    </source>
</evidence>
<proteinExistence type="inferred from homology"/>
<dbReference type="Pfam" id="PF06388">
    <property type="entry name" value="DUF1075"/>
    <property type="match status" value="1"/>
</dbReference>
<dbReference type="OrthoDB" id="8193498at2759"/>
<comment type="subcellular location">
    <subcellularLocation>
        <location evidence="1">Membrane</location>
        <topology evidence="1">Single-pass membrane protein</topology>
    </subcellularLocation>
</comment>
<dbReference type="GO" id="GO:0016020">
    <property type="term" value="C:membrane"/>
    <property type="evidence" value="ECO:0007669"/>
    <property type="project" value="UniProtKB-SubCell"/>
</dbReference>
<reference evidence="7" key="2">
    <citation type="submission" date="2017-10" db="EMBL/GenBank/DDBJ databases">
        <title>Ladona fulva Genome sequencing and assembly.</title>
        <authorList>
            <person name="Murali S."/>
            <person name="Richards S."/>
            <person name="Bandaranaike D."/>
            <person name="Bellair M."/>
            <person name="Blankenburg K."/>
            <person name="Chao H."/>
            <person name="Dinh H."/>
            <person name="Doddapaneni H."/>
            <person name="Dugan-Rocha S."/>
            <person name="Elkadiri S."/>
            <person name="Gnanaolivu R."/>
            <person name="Hernandez B."/>
            <person name="Skinner E."/>
            <person name="Javaid M."/>
            <person name="Lee S."/>
            <person name="Li M."/>
            <person name="Ming W."/>
            <person name="Munidasa M."/>
            <person name="Muniz J."/>
            <person name="Nguyen L."/>
            <person name="Hughes D."/>
            <person name="Osuji N."/>
            <person name="Pu L.-L."/>
            <person name="Puazo M."/>
            <person name="Qu C."/>
            <person name="Quiroz J."/>
            <person name="Raj R."/>
            <person name="Weissenberger G."/>
            <person name="Xin Y."/>
            <person name="Zou X."/>
            <person name="Han Y."/>
            <person name="Worley K."/>
            <person name="Muzny D."/>
            <person name="Gibbs R."/>
        </authorList>
    </citation>
    <scope>NUCLEOTIDE SEQUENCE</scope>
    <source>
        <strain evidence="7">Sampled in the wild</strain>
    </source>
</reference>
<evidence type="ECO:0000256" key="3">
    <source>
        <dbReference type="ARBA" id="ARBA00022692"/>
    </source>
</evidence>
<evidence type="ECO:0000256" key="5">
    <source>
        <dbReference type="ARBA" id="ARBA00023136"/>
    </source>
</evidence>
<dbReference type="PANTHER" id="PTHR13674">
    <property type="entry name" value="GROWTH AND TRANSFORMATION-DEPENDENT PROTEIN"/>
    <property type="match status" value="1"/>
</dbReference>
<comment type="similarity">
    <text evidence="2">Belongs to the UPF0389 family.</text>
</comment>
<dbReference type="AlphaFoldDB" id="A0A8K0PAA0"/>
<feature type="transmembrane region" description="Helical" evidence="6">
    <location>
        <begin position="92"/>
        <end position="111"/>
    </location>
</feature>
<dbReference type="Proteomes" id="UP000792457">
    <property type="component" value="Unassembled WGS sequence"/>
</dbReference>
<comment type="caution">
    <text evidence="7">The sequence shown here is derived from an EMBL/GenBank/DDBJ whole genome shotgun (WGS) entry which is preliminary data.</text>
</comment>
<evidence type="ECO:0000313" key="7">
    <source>
        <dbReference type="EMBL" id="KAG8238912.1"/>
    </source>
</evidence>
<organism evidence="7 8">
    <name type="scientific">Ladona fulva</name>
    <name type="common">Scarce chaser dragonfly</name>
    <name type="synonym">Libellula fulva</name>
    <dbReference type="NCBI Taxonomy" id="123851"/>
    <lineage>
        <taxon>Eukaryota</taxon>
        <taxon>Metazoa</taxon>
        <taxon>Ecdysozoa</taxon>
        <taxon>Arthropoda</taxon>
        <taxon>Hexapoda</taxon>
        <taxon>Insecta</taxon>
        <taxon>Pterygota</taxon>
        <taxon>Palaeoptera</taxon>
        <taxon>Odonata</taxon>
        <taxon>Epiprocta</taxon>
        <taxon>Anisoptera</taxon>
        <taxon>Libelluloidea</taxon>
        <taxon>Libellulidae</taxon>
        <taxon>Ladona</taxon>
    </lineage>
</organism>
<evidence type="ECO:0000256" key="4">
    <source>
        <dbReference type="ARBA" id="ARBA00022989"/>
    </source>
</evidence>